<evidence type="ECO:0000256" key="8">
    <source>
        <dbReference type="PROSITE-ProRule" id="PRU00047"/>
    </source>
</evidence>
<keyword evidence="14" id="KW-1185">Reference proteome</keyword>
<dbReference type="InterPro" id="IPR043128">
    <property type="entry name" value="Rev_trsase/Diguanyl_cyclase"/>
</dbReference>
<gene>
    <name evidence="13" type="ORF">M9458_038431</name>
</gene>
<dbReference type="Proteomes" id="UP001529510">
    <property type="component" value="Unassembled WGS sequence"/>
</dbReference>
<evidence type="ECO:0000313" key="14">
    <source>
        <dbReference type="Proteomes" id="UP001529510"/>
    </source>
</evidence>
<feature type="non-terminal residue" evidence="13">
    <location>
        <position position="788"/>
    </location>
</feature>
<dbReference type="InterPro" id="IPR050951">
    <property type="entry name" value="Retrovirus_Pol_polyprotein"/>
</dbReference>
<evidence type="ECO:0000259" key="12">
    <source>
        <dbReference type="PROSITE" id="PS50994"/>
    </source>
</evidence>
<reference evidence="13 14" key="1">
    <citation type="submission" date="2024-05" db="EMBL/GenBank/DDBJ databases">
        <title>Genome sequencing and assembly of Indian major carp, Cirrhinus mrigala (Hamilton, 1822).</title>
        <authorList>
            <person name="Mohindra V."/>
            <person name="Chowdhury L.M."/>
            <person name="Lal K."/>
            <person name="Jena J.K."/>
        </authorList>
    </citation>
    <scope>NUCLEOTIDE SEQUENCE [LARGE SCALE GENOMIC DNA]</scope>
    <source>
        <strain evidence="13">CM1030</strain>
        <tissue evidence="13">Blood</tissue>
    </source>
</reference>
<dbReference type="InterPro" id="IPR001584">
    <property type="entry name" value="Integrase_cat-core"/>
</dbReference>
<dbReference type="SUPFAM" id="SSF50630">
    <property type="entry name" value="Acid proteases"/>
    <property type="match status" value="1"/>
</dbReference>
<dbReference type="GO" id="GO:0008270">
    <property type="term" value="F:zinc ion binding"/>
    <property type="evidence" value="ECO:0007669"/>
    <property type="project" value="UniProtKB-KW"/>
</dbReference>
<dbReference type="Gene3D" id="3.30.70.270">
    <property type="match status" value="1"/>
</dbReference>
<dbReference type="Pfam" id="PF22938">
    <property type="entry name" value="Integrase_p58_C"/>
    <property type="match status" value="1"/>
</dbReference>
<dbReference type="CDD" id="cd00303">
    <property type="entry name" value="retropepsin_like"/>
    <property type="match status" value="1"/>
</dbReference>
<dbReference type="GO" id="GO:0016787">
    <property type="term" value="F:hydrolase activity"/>
    <property type="evidence" value="ECO:0007669"/>
    <property type="project" value="UniProtKB-KW"/>
</dbReference>
<keyword evidence="3" id="KW-0540">Nuclease</keyword>
<keyword evidence="8" id="KW-0479">Metal-binding</keyword>
<dbReference type="SUPFAM" id="SSF53098">
    <property type="entry name" value="Ribonuclease H-like"/>
    <property type="match status" value="1"/>
</dbReference>
<dbReference type="InterPro" id="IPR041588">
    <property type="entry name" value="Integrase_H2C2"/>
</dbReference>
<dbReference type="Pfam" id="PF17921">
    <property type="entry name" value="Integrase_H2C2"/>
    <property type="match status" value="1"/>
</dbReference>
<feature type="non-terminal residue" evidence="13">
    <location>
        <position position="1"/>
    </location>
</feature>
<dbReference type="AlphaFoldDB" id="A0ABD0NYQ0"/>
<name>A0ABD0NYQ0_CIRMR</name>
<keyword evidence="2" id="KW-0548">Nucleotidyltransferase</keyword>
<dbReference type="FunFam" id="1.10.340.70:FF:000001">
    <property type="entry name" value="Retrovirus-related Pol polyprotein from transposon gypsy-like Protein"/>
    <property type="match status" value="1"/>
</dbReference>
<dbReference type="InterPro" id="IPR001995">
    <property type="entry name" value="Peptidase_A2_cat"/>
</dbReference>
<evidence type="ECO:0000256" key="4">
    <source>
        <dbReference type="ARBA" id="ARBA00022759"/>
    </source>
</evidence>
<dbReference type="InterPro" id="IPR012337">
    <property type="entry name" value="RNaseH-like_sf"/>
</dbReference>
<dbReference type="EMBL" id="JAMKFB020000019">
    <property type="protein sequence ID" value="KAL0166587.1"/>
    <property type="molecule type" value="Genomic_DNA"/>
</dbReference>
<dbReference type="GO" id="GO:0003964">
    <property type="term" value="F:RNA-directed DNA polymerase activity"/>
    <property type="evidence" value="ECO:0007669"/>
    <property type="project" value="UniProtKB-KW"/>
</dbReference>
<protein>
    <recommendedName>
        <fullName evidence="7">Gypsy retrotransposon integrase-like protein 1</fullName>
    </recommendedName>
</protein>
<keyword evidence="6" id="KW-0695">RNA-directed DNA polymerase</keyword>
<dbReference type="PANTHER" id="PTHR37984">
    <property type="entry name" value="PROTEIN CBG26694"/>
    <property type="match status" value="1"/>
</dbReference>
<dbReference type="FunFam" id="3.30.420.10:FF:000032">
    <property type="entry name" value="Retrovirus-related Pol polyprotein from transposon 297-like Protein"/>
    <property type="match status" value="1"/>
</dbReference>
<evidence type="ECO:0000259" key="10">
    <source>
        <dbReference type="PROSITE" id="PS50158"/>
    </source>
</evidence>
<feature type="domain" description="Peptidase A2" evidence="11">
    <location>
        <begin position="134"/>
        <end position="207"/>
    </location>
</feature>
<dbReference type="CDD" id="cd01647">
    <property type="entry name" value="RT_LTR"/>
    <property type="match status" value="1"/>
</dbReference>
<dbReference type="InterPro" id="IPR001969">
    <property type="entry name" value="Aspartic_peptidase_AS"/>
</dbReference>
<evidence type="ECO:0000256" key="3">
    <source>
        <dbReference type="ARBA" id="ARBA00022722"/>
    </source>
</evidence>
<feature type="region of interest" description="Disordered" evidence="9">
    <location>
        <begin position="39"/>
        <end position="73"/>
    </location>
</feature>
<dbReference type="InterPro" id="IPR036875">
    <property type="entry name" value="Znf_CCHC_sf"/>
</dbReference>
<dbReference type="Gene3D" id="2.40.70.10">
    <property type="entry name" value="Acid Proteases"/>
    <property type="match status" value="1"/>
</dbReference>
<dbReference type="PROSITE" id="PS50175">
    <property type="entry name" value="ASP_PROT_RETROV"/>
    <property type="match status" value="1"/>
</dbReference>
<evidence type="ECO:0000256" key="7">
    <source>
        <dbReference type="ARBA" id="ARBA00039658"/>
    </source>
</evidence>
<dbReference type="Gene3D" id="3.10.10.10">
    <property type="entry name" value="HIV Type 1 Reverse Transcriptase, subunit A, domain 1"/>
    <property type="match status" value="1"/>
</dbReference>
<evidence type="ECO:0000256" key="2">
    <source>
        <dbReference type="ARBA" id="ARBA00022695"/>
    </source>
</evidence>
<dbReference type="SMART" id="SM00343">
    <property type="entry name" value="ZnF_C2HC"/>
    <property type="match status" value="1"/>
</dbReference>
<dbReference type="GO" id="GO:0004519">
    <property type="term" value="F:endonuclease activity"/>
    <property type="evidence" value="ECO:0007669"/>
    <property type="project" value="UniProtKB-KW"/>
</dbReference>
<evidence type="ECO:0000313" key="13">
    <source>
        <dbReference type="EMBL" id="KAL0166587.1"/>
    </source>
</evidence>
<proteinExistence type="predicted"/>
<dbReference type="PROSITE" id="PS50994">
    <property type="entry name" value="INTEGRASE"/>
    <property type="match status" value="1"/>
</dbReference>
<dbReference type="InterPro" id="IPR036397">
    <property type="entry name" value="RNaseH_sf"/>
</dbReference>
<organism evidence="13 14">
    <name type="scientific">Cirrhinus mrigala</name>
    <name type="common">Mrigala</name>
    <dbReference type="NCBI Taxonomy" id="683832"/>
    <lineage>
        <taxon>Eukaryota</taxon>
        <taxon>Metazoa</taxon>
        <taxon>Chordata</taxon>
        <taxon>Craniata</taxon>
        <taxon>Vertebrata</taxon>
        <taxon>Euteleostomi</taxon>
        <taxon>Actinopterygii</taxon>
        <taxon>Neopterygii</taxon>
        <taxon>Teleostei</taxon>
        <taxon>Ostariophysi</taxon>
        <taxon>Cypriniformes</taxon>
        <taxon>Cyprinidae</taxon>
        <taxon>Labeoninae</taxon>
        <taxon>Labeonini</taxon>
        <taxon>Cirrhinus</taxon>
    </lineage>
</organism>
<dbReference type="InterPro" id="IPR021109">
    <property type="entry name" value="Peptidase_aspartic_dom_sf"/>
</dbReference>
<sequence>CRCMSAAIEVNTVIYRAPYGVTTAAAKLAQQYLNAHCGGPRTQPPKGTVRGVSHNSGSERGRVELSDNAQGPKSTTKDLLCFYCQQPGHKAAVCPARKAELTGFCYVPREGDCDFDSVGESQNVYDVTVNGHELKALLDTGSSLSMVKSCFVNNVNYVNATSVQCVHGDIKQYPRAEVMVEVQKQMYLLNVAVADSLPADMILGRDLPVLYELLQPTIKDSEHSLATATVDVSCPALTRAQARAGLQPLPDLDSSLLQGGTKGPKKSRRQWRLEKYLGTPASEASVEGLEVNGWKVPGNIAQLQRKDDTLKPLFVKAECEKTSNLCNEEYVVMNGVLYVQTNDVMRLIVPSCCRPLVLHLAHPVPSAGHLDQQKTYSHISSRFYWPTLYADVQTHCNTCAICQKTSARAPLQPLPVISASFRRIAVDIVGPLEKSSAGNCYILVVSDYATRYPEAFPLRSITTPKIIHALVQLFSRVGIPEEILTDQGTNFMSRLMGQLNKQLGITAIRTTPYHPQTDGLVERFNQTLKNMLRKLVADTGRDWDKCLLFVLFAYREVPQASTGFSPFELLYGWQKTASKMEEKGIVQCEIIWYREQAKENLQEKQQAQKRWYDQHARLRQFQPGQKVLLLLPTSTSKLLAKWQGPYTMVRKMGPVTYEVHHPDKGKTRQTYHVNLLKEWKVQHTIHLSNPSPSRQHPYRVRERLVEPLKEEIKMIKVLGVIEPSTSECSPMVIVPKKDGSLRVCIDFCKLNAQSKFDAYPMPRVDDMLEKIGKTRYITTLDLCKGYWQ</sequence>
<comment type="caution">
    <text evidence="13">The sequence shown here is derived from an EMBL/GenBank/DDBJ whole genome shotgun (WGS) entry which is preliminary data.</text>
</comment>
<feature type="domain" description="CCHC-type" evidence="10">
    <location>
        <begin position="81"/>
        <end position="95"/>
    </location>
</feature>
<dbReference type="InterPro" id="IPR001878">
    <property type="entry name" value="Znf_CCHC"/>
</dbReference>
<keyword evidence="8" id="KW-0862">Zinc</keyword>
<dbReference type="Pfam" id="PF00665">
    <property type="entry name" value="rve"/>
    <property type="match status" value="1"/>
</dbReference>
<evidence type="ECO:0000259" key="11">
    <source>
        <dbReference type="PROSITE" id="PS50175"/>
    </source>
</evidence>
<keyword evidence="8" id="KW-0863">Zinc-finger</keyword>
<evidence type="ECO:0000256" key="6">
    <source>
        <dbReference type="ARBA" id="ARBA00022918"/>
    </source>
</evidence>
<dbReference type="Gene3D" id="1.10.340.70">
    <property type="match status" value="1"/>
</dbReference>
<dbReference type="SUPFAM" id="SSF56672">
    <property type="entry name" value="DNA/RNA polymerases"/>
    <property type="match status" value="1"/>
</dbReference>
<dbReference type="InterPro" id="IPR043502">
    <property type="entry name" value="DNA/RNA_pol_sf"/>
</dbReference>
<dbReference type="PROSITE" id="PS00141">
    <property type="entry name" value="ASP_PROTEASE"/>
    <property type="match status" value="1"/>
</dbReference>
<evidence type="ECO:0000256" key="1">
    <source>
        <dbReference type="ARBA" id="ARBA00022679"/>
    </source>
</evidence>
<keyword evidence="5" id="KW-0378">Hydrolase</keyword>
<dbReference type="SUPFAM" id="SSF57756">
    <property type="entry name" value="Retrovirus zinc finger-like domains"/>
    <property type="match status" value="1"/>
</dbReference>
<dbReference type="Pfam" id="PF13650">
    <property type="entry name" value="Asp_protease_2"/>
    <property type="match status" value="1"/>
</dbReference>
<keyword evidence="1" id="KW-0808">Transferase</keyword>
<keyword evidence="4" id="KW-0255">Endonuclease</keyword>
<dbReference type="PROSITE" id="PS50158">
    <property type="entry name" value="ZF_CCHC"/>
    <property type="match status" value="1"/>
</dbReference>
<dbReference type="Gene3D" id="3.30.420.10">
    <property type="entry name" value="Ribonuclease H-like superfamily/Ribonuclease H"/>
    <property type="match status" value="1"/>
</dbReference>
<evidence type="ECO:0000256" key="9">
    <source>
        <dbReference type="SAM" id="MobiDB-lite"/>
    </source>
</evidence>
<accession>A0ABD0NYQ0</accession>
<dbReference type="PANTHER" id="PTHR37984:SF15">
    <property type="entry name" value="INTEGRASE CATALYTIC DOMAIN-CONTAINING PROTEIN"/>
    <property type="match status" value="1"/>
</dbReference>
<evidence type="ECO:0000256" key="5">
    <source>
        <dbReference type="ARBA" id="ARBA00022801"/>
    </source>
</evidence>
<feature type="domain" description="Integrase catalytic" evidence="12">
    <location>
        <begin position="409"/>
        <end position="574"/>
    </location>
</feature>
<dbReference type="InterPro" id="IPR054465">
    <property type="entry name" value="Integrase_p58-like_C"/>
</dbReference>